<accession>A0A285CMB0</accession>
<protein>
    <submittedName>
        <fullName evidence="7">Putative membrane protein</fullName>
    </submittedName>
</protein>
<keyword evidence="3 6" id="KW-0812">Transmembrane</keyword>
<evidence type="ECO:0000256" key="4">
    <source>
        <dbReference type="ARBA" id="ARBA00022989"/>
    </source>
</evidence>
<organism evidence="7 8">
    <name type="scientific">Bacillus oleivorans</name>
    <dbReference type="NCBI Taxonomy" id="1448271"/>
    <lineage>
        <taxon>Bacteria</taxon>
        <taxon>Bacillati</taxon>
        <taxon>Bacillota</taxon>
        <taxon>Bacilli</taxon>
        <taxon>Bacillales</taxon>
        <taxon>Bacillaceae</taxon>
        <taxon>Bacillus</taxon>
    </lineage>
</organism>
<feature type="transmembrane region" description="Helical" evidence="6">
    <location>
        <begin position="226"/>
        <end position="245"/>
    </location>
</feature>
<reference evidence="7 8" key="1">
    <citation type="submission" date="2017-08" db="EMBL/GenBank/DDBJ databases">
        <authorList>
            <person name="de Groot N.N."/>
        </authorList>
    </citation>
    <scope>NUCLEOTIDE SEQUENCE [LARGE SCALE GENOMIC DNA]</scope>
    <source>
        <strain evidence="7 8">JC228</strain>
    </source>
</reference>
<dbReference type="EMBL" id="OAOP01000002">
    <property type="protein sequence ID" value="SNX68684.1"/>
    <property type="molecule type" value="Genomic_DNA"/>
</dbReference>
<feature type="transmembrane region" description="Helical" evidence="6">
    <location>
        <begin position="184"/>
        <end position="206"/>
    </location>
</feature>
<feature type="transmembrane region" description="Helical" evidence="6">
    <location>
        <begin position="69"/>
        <end position="90"/>
    </location>
</feature>
<comment type="subcellular location">
    <subcellularLocation>
        <location evidence="1">Cell membrane</location>
        <topology evidence="1">Multi-pass membrane protein</topology>
    </subcellularLocation>
</comment>
<evidence type="ECO:0000256" key="3">
    <source>
        <dbReference type="ARBA" id="ARBA00022692"/>
    </source>
</evidence>
<keyword evidence="4 6" id="KW-1133">Transmembrane helix</keyword>
<evidence type="ECO:0000256" key="5">
    <source>
        <dbReference type="ARBA" id="ARBA00023136"/>
    </source>
</evidence>
<proteinExistence type="predicted"/>
<dbReference type="AlphaFoldDB" id="A0A285CMB0"/>
<sequence>MEHSHLFTAQDLFLTAPFLIVLAVYSLAVIKSNAHYRKWPKYRIVFWFLGIFIVMITIIGPVADRAHSNFIHHMTVHLLLGMLAPLLLALSKPITLIYRTLPVCSARELSRFLKSWPAQMYCHPIVASILNMGGLWILYTTDLFSAMHHHIFLHILVHIHVFVAGYLFTISMIYVEPVPHRYSFVFRAAISIMAFAAHGILAKYIYGHPPTGVEPLQAEAGGMLMYYGGDAVDIILISIFCYQWYKSGRPRVTISIGK</sequence>
<dbReference type="InterPro" id="IPR019108">
    <property type="entry name" value="Caa3_assmbl_CtaG-rel"/>
</dbReference>
<dbReference type="Proteomes" id="UP000219546">
    <property type="component" value="Unassembled WGS sequence"/>
</dbReference>
<evidence type="ECO:0000313" key="7">
    <source>
        <dbReference type="EMBL" id="SNX68684.1"/>
    </source>
</evidence>
<keyword evidence="5 6" id="KW-0472">Membrane</keyword>
<feature type="transmembrane region" description="Helical" evidence="6">
    <location>
        <begin position="120"/>
        <end position="139"/>
    </location>
</feature>
<name>A0A285CMB0_9BACI</name>
<evidence type="ECO:0000256" key="6">
    <source>
        <dbReference type="SAM" id="Phobius"/>
    </source>
</evidence>
<keyword evidence="8" id="KW-1185">Reference proteome</keyword>
<feature type="transmembrane region" description="Helical" evidence="6">
    <location>
        <begin position="151"/>
        <end position="175"/>
    </location>
</feature>
<dbReference type="RefSeq" id="WP_097157815.1">
    <property type="nucleotide sequence ID" value="NZ_JBEPMQ010000001.1"/>
</dbReference>
<dbReference type="Pfam" id="PF09678">
    <property type="entry name" value="Caa3_CtaG"/>
    <property type="match status" value="1"/>
</dbReference>
<keyword evidence="2" id="KW-1003">Cell membrane</keyword>
<feature type="transmembrane region" description="Helical" evidence="6">
    <location>
        <begin position="42"/>
        <end position="63"/>
    </location>
</feature>
<evidence type="ECO:0000313" key="8">
    <source>
        <dbReference type="Proteomes" id="UP000219546"/>
    </source>
</evidence>
<gene>
    <name evidence="7" type="ORF">SAMN05877753_102660</name>
</gene>
<evidence type="ECO:0000256" key="1">
    <source>
        <dbReference type="ARBA" id="ARBA00004651"/>
    </source>
</evidence>
<dbReference type="GO" id="GO:0005886">
    <property type="term" value="C:plasma membrane"/>
    <property type="evidence" value="ECO:0007669"/>
    <property type="project" value="UniProtKB-SubCell"/>
</dbReference>
<evidence type="ECO:0000256" key="2">
    <source>
        <dbReference type="ARBA" id="ARBA00022475"/>
    </source>
</evidence>
<feature type="transmembrane region" description="Helical" evidence="6">
    <location>
        <begin position="12"/>
        <end position="30"/>
    </location>
</feature>